<proteinExistence type="inferred from homology"/>
<organism evidence="3 4">
    <name type="scientific">Nannochloropsis salina CCMP1776</name>
    <dbReference type="NCBI Taxonomy" id="1027361"/>
    <lineage>
        <taxon>Eukaryota</taxon>
        <taxon>Sar</taxon>
        <taxon>Stramenopiles</taxon>
        <taxon>Ochrophyta</taxon>
        <taxon>Eustigmatophyceae</taxon>
        <taxon>Eustigmatales</taxon>
        <taxon>Monodopsidaceae</taxon>
        <taxon>Microchloropsis</taxon>
        <taxon>Microchloropsis salina</taxon>
    </lineage>
</organism>
<dbReference type="EMBL" id="SDOX01000010">
    <property type="protein sequence ID" value="TFJ86012.1"/>
    <property type="molecule type" value="Genomic_DNA"/>
</dbReference>
<dbReference type="Proteomes" id="UP000355283">
    <property type="component" value="Unassembled WGS sequence"/>
</dbReference>
<keyword evidence="4" id="KW-1185">Reference proteome</keyword>
<evidence type="ECO:0000256" key="2">
    <source>
        <dbReference type="SAM" id="MobiDB-lite"/>
    </source>
</evidence>
<reference evidence="3 4" key="1">
    <citation type="submission" date="2019-01" db="EMBL/GenBank/DDBJ databases">
        <title>Nuclear Genome Assembly of the Microalgal Biofuel strain Nannochloropsis salina CCMP1776.</title>
        <authorList>
            <person name="Hovde B."/>
        </authorList>
    </citation>
    <scope>NUCLEOTIDE SEQUENCE [LARGE SCALE GENOMIC DNA]</scope>
    <source>
        <strain evidence="3 4">CCMP1776</strain>
    </source>
</reference>
<dbReference type="AlphaFoldDB" id="A0A4D9D398"/>
<evidence type="ECO:0008006" key="5">
    <source>
        <dbReference type="Google" id="ProtNLM"/>
    </source>
</evidence>
<comment type="subcellular location">
    <subcellularLocation>
        <location evidence="1">Membrane</location>
        <topology evidence="1">Multi-pass membrane protein</topology>
    </subcellularLocation>
</comment>
<accession>A0A4D9D398</accession>
<evidence type="ECO:0000313" key="3">
    <source>
        <dbReference type="EMBL" id="TFJ86012.1"/>
    </source>
</evidence>
<dbReference type="InterPro" id="IPR004345">
    <property type="entry name" value="TB2_DP1_HVA22"/>
</dbReference>
<dbReference type="OrthoDB" id="434647at2759"/>
<gene>
    <name evidence="3" type="ORF">NSK_002832</name>
</gene>
<dbReference type="PANTHER" id="PTHR12300">
    <property type="entry name" value="HVA22-LIKE PROTEINS"/>
    <property type="match status" value="1"/>
</dbReference>
<evidence type="ECO:0000313" key="4">
    <source>
        <dbReference type="Proteomes" id="UP000355283"/>
    </source>
</evidence>
<feature type="region of interest" description="Disordered" evidence="2">
    <location>
        <begin position="248"/>
        <end position="286"/>
    </location>
</feature>
<sequence>MPINAPPWTYTLYLAKSRCAPGGGLLKTEGVHVVTFIFAHGSGDDISMSSVEFPGPRASIPESSAAAHADVPDVFDESQSAEHWSLYWLISSIITFLLEKPVDAVISWVPLYRWMKLAFFLWLALPRFQGAARLYYMLLQPLLITYEPEISNARDSVWKMTKKSSRSAAVAVLSFLTTTVTASEVTTRRNREGMAGLADAGGLEAAQLLVLQAARSALANFWASADVNDADAGGPLGAHAARVEAANTVAGGLRRRKEGRKRRSPTSRMAYEGGSRCKKGGGDYKK</sequence>
<comment type="similarity">
    <text evidence="1">Belongs to the DP1 family.</text>
</comment>
<dbReference type="Pfam" id="PF03134">
    <property type="entry name" value="TB2_DP1_HVA22"/>
    <property type="match status" value="1"/>
</dbReference>
<protein>
    <recommendedName>
        <fullName evidence="5">HVA22-like protein</fullName>
    </recommendedName>
</protein>
<dbReference type="GO" id="GO:0016020">
    <property type="term" value="C:membrane"/>
    <property type="evidence" value="ECO:0007669"/>
    <property type="project" value="UniProtKB-SubCell"/>
</dbReference>
<name>A0A4D9D398_9STRA</name>
<evidence type="ECO:0000256" key="1">
    <source>
        <dbReference type="RuleBase" id="RU362006"/>
    </source>
</evidence>
<comment type="caution">
    <text evidence="3">The sequence shown here is derived from an EMBL/GenBank/DDBJ whole genome shotgun (WGS) entry which is preliminary data.</text>
</comment>
<feature type="compositionally biased region" description="Basic residues" evidence="2">
    <location>
        <begin position="253"/>
        <end position="265"/>
    </location>
</feature>